<accession>A0A4U1BMJ9</accession>
<keyword evidence="2" id="KW-0808">Transferase</keyword>
<name>A0A4U1BMJ9_9GAMM</name>
<dbReference type="OrthoDB" id="6397883at2"/>
<dbReference type="CDD" id="cd04301">
    <property type="entry name" value="NAT_SF"/>
    <property type="match status" value="1"/>
</dbReference>
<gene>
    <name evidence="2" type="ORF">FCL42_15850</name>
</gene>
<keyword evidence="3" id="KW-1185">Reference proteome</keyword>
<reference evidence="2 3" key="1">
    <citation type="submission" date="2019-04" db="EMBL/GenBank/DDBJ databases">
        <authorList>
            <person name="Hwang J.C."/>
        </authorList>
    </citation>
    <scope>NUCLEOTIDE SEQUENCE [LARGE SCALE GENOMIC DNA]</scope>
    <source>
        <strain evidence="2 3">IMCC35002</strain>
    </source>
</reference>
<dbReference type="AlphaFoldDB" id="A0A4U1BMJ9"/>
<protein>
    <submittedName>
        <fullName evidence="2">GNAT family N-acetyltransferase</fullName>
    </submittedName>
</protein>
<dbReference type="InterPro" id="IPR016181">
    <property type="entry name" value="Acyl_CoA_acyltransferase"/>
</dbReference>
<organism evidence="2 3">
    <name type="scientific">Ferrimonas aestuarii</name>
    <dbReference type="NCBI Taxonomy" id="2569539"/>
    <lineage>
        <taxon>Bacteria</taxon>
        <taxon>Pseudomonadati</taxon>
        <taxon>Pseudomonadota</taxon>
        <taxon>Gammaproteobacteria</taxon>
        <taxon>Alteromonadales</taxon>
        <taxon>Ferrimonadaceae</taxon>
        <taxon>Ferrimonas</taxon>
    </lineage>
</organism>
<evidence type="ECO:0000259" key="1">
    <source>
        <dbReference type="PROSITE" id="PS51186"/>
    </source>
</evidence>
<dbReference type="Gene3D" id="3.40.630.30">
    <property type="match status" value="1"/>
</dbReference>
<feature type="domain" description="N-acetyltransferase" evidence="1">
    <location>
        <begin position="24"/>
        <end position="176"/>
    </location>
</feature>
<sequence length="200" mass="22666">MTTLDAHAASHYHALTHTNMGTDVTVRAIRSEDKYAILDLYPTLSPRTLYMRFFRVIDAPNLEEISRYTDIDFATQLAFVIELGPSKQLVAAGRLIRATEQSKVAELSCLVVDDYQNKGIGSVLVRELFEQGRYWGVEQVIALVHSENHPMLRLLKSQGYPCEMLYDEGEFTVTLDIHHEPSSDNRFSYRSSLGAMHQGI</sequence>
<dbReference type="Pfam" id="PF00583">
    <property type="entry name" value="Acetyltransf_1"/>
    <property type="match status" value="1"/>
</dbReference>
<proteinExistence type="predicted"/>
<evidence type="ECO:0000313" key="2">
    <source>
        <dbReference type="EMBL" id="TKB52781.1"/>
    </source>
</evidence>
<dbReference type="PROSITE" id="PS51186">
    <property type="entry name" value="GNAT"/>
    <property type="match status" value="1"/>
</dbReference>
<dbReference type="InterPro" id="IPR000182">
    <property type="entry name" value="GNAT_dom"/>
</dbReference>
<dbReference type="SUPFAM" id="SSF55729">
    <property type="entry name" value="Acyl-CoA N-acyltransferases (Nat)"/>
    <property type="match status" value="1"/>
</dbReference>
<dbReference type="Proteomes" id="UP000305675">
    <property type="component" value="Unassembled WGS sequence"/>
</dbReference>
<dbReference type="RefSeq" id="WP_136864404.1">
    <property type="nucleotide sequence ID" value="NZ_SWCJ01000014.1"/>
</dbReference>
<comment type="caution">
    <text evidence="2">The sequence shown here is derived from an EMBL/GenBank/DDBJ whole genome shotgun (WGS) entry which is preliminary data.</text>
</comment>
<dbReference type="GO" id="GO:0016747">
    <property type="term" value="F:acyltransferase activity, transferring groups other than amino-acyl groups"/>
    <property type="evidence" value="ECO:0007669"/>
    <property type="project" value="InterPro"/>
</dbReference>
<evidence type="ECO:0000313" key="3">
    <source>
        <dbReference type="Proteomes" id="UP000305675"/>
    </source>
</evidence>
<dbReference type="EMBL" id="SWCJ01000014">
    <property type="protein sequence ID" value="TKB52781.1"/>
    <property type="molecule type" value="Genomic_DNA"/>
</dbReference>